<evidence type="ECO:0000313" key="2">
    <source>
        <dbReference type="Proteomes" id="UP000236291"/>
    </source>
</evidence>
<reference evidence="1 2" key="1">
    <citation type="journal article" date="2014" name="Am. J. Bot.">
        <title>Genome assembly and annotation for red clover (Trifolium pratense; Fabaceae).</title>
        <authorList>
            <person name="Istvanek J."/>
            <person name="Jaros M."/>
            <person name="Krenek A."/>
            <person name="Repkova J."/>
        </authorList>
    </citation>
    <scope>NUCLEOTIDE SEQUENCE [LARGE SCALE GENOMIC DNA]</scope>
    <source>
        <strain evidence="2">cv. Tatra</strain>
        <tissue evidence="1">Young leaves</tissue>
    </source>
</reference>
<comment type="caution">
    <text evidence="1">The sequence shown here is derived from an EMBL/GenBank/DDBJ whole genome shotgun (WGS) entry which is preliminary data.</text>
</comment>
<organism evidence="1 2">
    <name type="scientific">Trifolium pratense</name>
    <name type="common">Red clover</name>
    <dbReference type="NCBI Taxonomy" id="57577"/>
    <lineage>
        <taxon>Eukaryota</taxon>
        <taxon>Viridiplantae</taxon>
        <taxon>Streptophyta</taxon>
        <taxon>Embryophyta</taxon>
        <taxon>Tracheophyta</taxon>
        <taxon>Spermatophyta</taxon>
        <taxon>Magnoliopsida</taxon>
        <taxon>eudicotyledons</taxon>
        <taxon>Gunneridae</taxon>
        <taxon>Pentapetalae</taxon>
        <taxon>rosids</taxon>
        <taxon>fabids</taxon>
        <taxon>Fabales</taxon>
        <taxon>Fabaceae</taxon>
        <taxon>Papilionoideae</taxon>
        <taxon>50 kb inversion clade</taxon>
        <taxon>NPAAA clade</taxon>
        <taxon>Hologalegina</taxon>
        <taxon>IRL clade</taxon>
        <taxon>Trifolieae</taxon>
        <taxon>Trifolium</taxon>
    </lineage>
</organism>
<accession>A0A2K3NWN7</accession>
<dbReference type="EMBL" id="ASHM01001893">
    <property type="protein sequence ID" value="PNY07456.1"/>
    <property type="molecule type" value="Genomic_DNA"/>
</dbReference>
<evidence type="ECO:0000313" key="1">
    <source>
        <dbReference type="EMBL" id="PNY07456.1"/>
    </source>
</evidence>
<protein>
    <submittedName>
        <fullName evidence="1">Uncharacterized protein</fullName>
    </submittedName>
</protein>
<name>A0A2K3NWN7_TRIPR</name>
<sequence length="227" mass="26039">MKVNNLTIEGEKRVWDANKIQSLFNAETAKAILAVPIFHELHEDNLIWKDGRDGMYSVKTGYSKEDSNMAGRVAMHIWCLWQNRNDKVWNDHAINALQIGQQSFNSWQAWLEAREMQPDSSNPSLVQHDRQFILAQTSWQQSKLSVIEGEGVTLLEAIKRAEQRGFDRVVFESGSQTLETSKFGRSHSCEVARTANSWTRHQIFENAPPCIELILFYRSTGPSIKVF</sequence>
<gene>
    <name evidence="1" type="ORF">L195_g003952</name>
</gene>
<proteinExistence type="predicted"/>
<reference evidence="1 2" key="2">
    <citation type="journal article" date="2017" name="Front. Plant Sci.">
        <title>Gene Classification and Mining of Molecular Markers Useful in Red Clover (Trifolium pratense) Breeding.</title>
        <authorList>
            <person name="Istvanek J."/>
            <person name="Dluhosova J."/>
            <person name="Dluhos P."/>
            <person name="Patkova L."/>
            <person name="Nedelnik J."/>
            <person name="Repkova J."/>
        </authorList>
    </citation>
    <scope>NUCLEOTIDE SEQUENCE [LARGE SCALE GENOMIC DNA]</scope>
    <source>
        <strain evidence="2">cv. Tatra</strain>
        <tissue evidence="1">Young leaves</tissue>
    </source>
</reference>
<dbReference type="AlphaFoldDB" id="A0A2K3NWN7"/>
<dbReference type="Proteomes" id="UP000236291">
    <property type="component" value="Unassembled WGS sequence"/>
</dbReference>